<accession>B4QGQ3</accession>
<organism evidence="1 2">
    <name type="scientific">Drosophila simulans</name>
    <name type="common">Fruit fly</name>
    <dbReference type="NCBI Taxonomy" id="7240"/>
    <lineage>
        <taxon>Eukaryota</taxon>
        <taxon>Metazoa</taxon>
        <taxon>Ecdysozoa</taxon>
        <taxon>Arthropoda</taxon>
        <taxon>Hexapoda</taxon>
        <taxon>Insecta</taxon>
        <taxon>Pterygota</taxon>
        <taxon>Neoptera</taxon>
        <taxon>Endopterygota</taxon>
        <taxon>Diptera</taxon>
        <taxon>Brachycera</taxon>
        <taxon>Muscomorpha</taxon>
        <taxon>Ephydroidea</taxon>
        <taxon>Drosophilidae</taxon>
        <taxon>Drosophila</taxon>
        <taxon>Sophophora</taxon>
    </lineage>
</organism>
<proteinExistence type="predicted"/>
<evidence type="ECO:0000313" key="2">
    <source>
        <dbReference type="Proteomes" id="UP000000304"/>
    </source>
</evidence>
<reference evidence="1 2" key="1">
    <citation type="journal article" date="2007" name="Nature">
        <title>Evolution of genes and genomes on the Drosophila phylogeny.</title>
        <authorList>
            <consortium name="Drosophila 12 Genomes Consortium"/>
            <person name="Clark A.G."/>
            <person name="Eisen M.B."/>
            <person name="Smith D.R."/>
            <person name="Bergman C.M."/>
            <person name="Oliver B."/>
            <person name="Markow T.A."/>
            <person name="Kaufman T.C."/>
            <person name="Kellis M."/>
            <person name="Gelbart W."/>
            <person name="Iyer V.N."/>
            <person name="Pollard D.A."/>
            <person name="Sackton T.B."/>
            <person name="Larracuente A.M."/>
            <person name="Singh N.D."/>
            <person name="Abad J.P."/>
            <person name="Abt D.N."/>
            <person name="Adryan B."/>
            <person name="Aguade M."/>
            <person name="Akashi H."/>
            <person name="Anderson W.W."/>
            <person name="Aquadro C.F."/>
            <person name="Ardell D.H."/>
            <person name="Arguello R."/>
            <person name="Artieri C.G."/>
            <person name="Barbash D.A."/>
            <person name="Barker D."/>
            <person name="Barsanti P."/>
            <person name="Batterham P."/>
            <person name="Batzoglou S."/>
            <person name="Begun D."/>
            <person name="Bhutkar A."/>
            <person name="Blanco E."/>
            <person name="Bosak S.A."/>
            <person name="Bradley R.K."/>
            <person name="Brand A.D."/>
            <person name="Brent M.R."/>
            <person name="Brooks A.N."/>
            <person name="Brown R.H."/>
            <person name="Butlin R.K."/>
            <person name="Caggese C."/>
            <person name="Calvi B.R."/>
            <person name="Bernardo de Carvalho A."/>
            <person name="Caspi A."/>
            <person name="Castrezana S."/>
            <person name="Celniker S.E."/>
            <person name="Chang J.L."/>
            <person name="Chapple C."/>
            <person name="Chatterji S."/>
            <person name="Chinwalla A."/>
            <person name="Civetta A."/>
            <person name="Clifton S.W."/>
            <person name="Comeron J.M."/>
            <person name="Costello J.C."/>
            <person name="Coyne J.A."/>
            <person name="Daub J."/>
            <person name="David R.G."/>
            <person name="Delcher A.L."/>
            <person name="Delehaunty K."/>
            <person name="Do C.B."/>
            <person name="Ebling H."/>
            <person name="Edwards K."/>
            <person name="Eickbush T."/>
            <person name="Evans J.D."/>
            <person name="Filipski A."/>
            <person name="Findeiss S."/>
            <person name="Freyhult E."/>
            <person name="Fulton L."/>
            <person name="Fulton R."/>
            <person name="Garcia A.C."/>
            <person name="Gardiner A."/>
            <person name="Garfield D.A."/>
            <person name="Garvin B.E."/>
            <person name="Gibson G."/>
            <person name="Gilbert D."/>
            <person name="Gnerre S."/>
            <person name="Godfrey J."/>
            <person name="Good R."/>
            <person name="Gotea V."/>
            <person name="Gravely B."/>
            <person name="Greenberg A.J."/>
            <person name="Griffiths-Jones S."/>
            <person name="Gross S."/>
            <person name="Guigo R."/>
            <person name="Gustafson E.A."/>
            <person name="Haerty W."/>
            <person name="Hahn M.W."/>
            <person name="Halligan D.L."/>
            <person name="Halpern A.L."/>
            <person name="Halter G.M."/>
            <person name="Han M.V."/>
            <person name="Heger A."/>
            <person name="Hillier L."/>
            <person name="Hinrichs A.S."/>
            <person name="Holmes I."/>
            <person name="Hoskins R.A."/>
            <person name="Hubisz M.J."/>
            <person name="Hultmark D."/>
            <person name="Huntley M.A."/>
            <person name="Jaffe D.B."/>
            <person name="Jagadeeshan S."/>
            <person name="Jeck W.R."/>
            <person name="Johnson J."/>
            <person name="Jones C.D."/>
            <person name="Jordan W.C."/>
            <person name="Karpen G.H."/>
            <person name="Kataoka E."/>
            <person name="Keightley P.D."/>
            <person name="Kheradpour P."/>
            <person name="Kirkness E.F."/>
            <person name="Koerich L.B."/>
            <person name="Kristiansen K."/>
            <person name="Kudrna D."/>
            <person name="Kulathinal R.J."/>
            <person name="Kumar S."/>
            <person name="Kwok R."/>
            <person name="Lander E."/>
            <person name="Langley C.H."/>
            <person name="Lapoint R."/>
            <person name="Lazzaro B.P."/>
            <person name="Lee S.J."/>
            <person name="Levesque L."/>
            <person name="Li R."/>
            <person name="Lin C.F."/>
            <person name="Lin M.F."/>
            <person name="Lindblad-Toh K."/>
            <person name="Llopart A."/>
            <person name="Long M."/>
            <person name="Low L."/>
            <person name="Lozovsky E."/>
            <person name="Lu J."/>
            <person name="Luo M."/>
            <person name="Machado C.A."/>
            <person name="Makalowski W."/>
            <person name="Marzo M."/>
            <person name="Matsuda M."/>
            <person name="Matzkin L."/>
            <person name="McAllister B."/>
            <person name="McBride C.S."/>
            <person name="McKernan B."/>
            <person name="McKernan K."/>
            <person name="Mendez-Lago M."/>
            <person name="Minx P."/>
            <person name="Mollenhauer M.U."/>
            <person name="Montooth K."/>
            <person name="Mount S.M."/>
            <person name="Mu X."/>
            <person name="Myers E."/>
            <person name="Negre B."/>
            <person name="Newfeld S."/>
            <person name="Nielsen R."/>
            <person name="Noor M.A."/>
            <person name="O'Grady P."/>
            <person name="Pachter L."/>
            <person name="Papaceit M."/>
            <person name="Parisi M.J."/>
            <person name="Parisi M."/>
            <person name="Parts L."/>
            <person name="Pedersen J.S."/>
            <person name="Pesole G."/>
            <person name="Phillippy A.M."/>
            <person name="Ponting C.P."/>
            <person name="Pop M."/>
            <person name="Porcelli D."/>
            <person name="Powell J.R."/>
            <person name="Prohaska S."/>
            <person name="Pruitt K."/>
            <person name="Puig M."/>
            <person name="Quesneville H."/>
            <person name="Ram K.R."/>
            <person name="Rand D."/>
            <person name="Rasmussen M.D."/>
            <person name="Reed L.K."/>
            <person name="Reenan R."/>
            <person name="Reily A."/>
            <person name="Remington K.A."/>
            <person name="Rieger T.T."/>
            <person name="Ritchie M.G."/>
            <person name="Robin C."/>
            <person name="Rogers Y.H."/>
            <person name="Rohde C."/>
            <person name="Rozas J."/>
            <person name="Rubenfield M.J."/>
            <person name="Ruiz A."/>
            <person name="Russo S."/>
            <person name="Salzberg S.L."/>
            <person name="Sanchez-Gracia A."/>
            <person name="Saranga D.J."/>
            <person name="Sato H."/>
            <person name="Schaeffer S.W."/>
            <person name="Schatz M.C."/>
            <person name="Schlenke T."/>
            <person name="Schwartz R."/>
            <person name="Segarra C."/>
            <person name="Singh R.S."/>
            <person name="Sirot L."/>
            <person name="Sirota M."/>
            <person name="Sisneros N.B."/>
            <person name="Smith C.D."/>
            <person name="Smith T.F."/>
            <person name="Spieth J."/>
            <person name="Stage D.E."/>
            <person name="Stark A."/>
            <person name="Stephan W."/>
            <person name="Strausberg R.L."/>
            <person name="Strempel S."/>
            <person name="Sturgill D."/>
            <person name="Sutton G."/>
            <person name="Sutton G.G."/>
            <person name="Tao W."/>
            <person name="Teichmann S."/>
            <person name="Tobari Y.N."/>
            <person name="Tomimura Y."/>
            <person name="Tsolas J.M."/>
            <person name="Valente V.L."/>
            <person name="Venter E."/>
            <person name="Venter J.C."/>
            <person name="Vicario S."/>
            <person name="Vieira F.G."/>
            <person name="Vilella A.J."/>
            <person name="Villasante A."/>
            <person name="Walenz B."/>
            <person name="Wang J."/>
            <person name="Wasserman M."/>
            <person name="Watts T."/>
            <person name="Wilson D."/>
            <person name="Wilson R.K."/>
            <person name="Wing R.A."/>
            <person name="Wolfner M.F."/>
            <person name="Wong A."/>
            <person name="Wong G.K."/>
            <person name="Wu C.I."/>
            <person name="Wu G."/>
            <person name="Yamamoto D."/>
            <person name="Yang H.P."/>
            <person name="Yang S.P."/>
            <person name="Yorke J.A."/>
            <person name="Yoshida K."/>
            <person name="Zdobnov E."/>
            <person name="Zhang P."/>
            <person name="Zhang Y."/>
            <person name="Zimin A.V."/>
            <person name="Baldwin J."/>
            <person name="Abdouelleil A."/>
            <person name="Abdulkadir J."/>
            <person name="Abebe A."/>
            <person name="Abera B."/>
            <person name="Abreu J."/>
            <person name="Acer S.C."/>
            <person name="Aftuck L."/>
            <person name="Alexander A."/>
            <person name="An P."/>
            <person name="Anderson E."/>
            <person name="Anderson S."/>
            <person name="Arachi H."/>
            <person name="Azer M."/>
            <person name="Bachantsang P."/>
            <person name="Barry A."/>
            <person name="Bayul T."/>
            <person name="Berlin A."/>
            <person name="Bessette D."/>
            <person name="Bloom T."/>
            <person name="Blye J."/>
            <person name="Boguslavskiy L."/>
            <person name="Bonnet C."/>
            <person name="Boukhgalter B."/>
            <person name="Bourzgui I."/>
            <person name="Brown A."/>
            <person name="Cahill P."/>
            <person name="Channer S."/>
            <person name="Cheshatsang Y."/>
            <person name="Chuda L."/>
            <person name="Citroen M."/>
            <person name="Collymore A."/>
            <person name="Cooke P."/>
            <person name="Costello M."/>
            <person name="D'Aco K."/>
            <person name="Daza R."/>
            <person name="De Haan G."/>
            <person name="DeGray S."/>
            <person name="DeMaso C."/>
            <person name="Dhargay N."/>
            <person name="Dooley K."/>
            <person name="Dooley E."/>
            <person name="Doricent M."/>
            <person name="Dorje P."/>
            <person name="Dorjee K."/>
            <person name="Dupes A."/>
            <person name="Elong R."/>
            <person name="Falk J."/>
            <person name="Farina A."/>
            <person name="Faro S."/>
            <person name="Ferguson D."/>
            <person name="Fisher S."/>
            <person name="Foley C.D."/>
            <person name="Franke A."/>
            <person name="Friedrich D."/>
            <person name="Gadbois L."/>
            <person name="Gearin G."/>
            <person name="Gearin C.R."/>
            <person name="Giannoukos G."/>
            <person name="Goode T."/>
            <person name="Graham J."/>
            <person name="Grandbois E."/>
            <person name="Grewal S."/>
            <person name="Gyaltsen K."/>
            <person name="Hafez N."/>
            <person name="Hagos B."/>
            <person name="Hall J."/>
            <person name="Henson C."/>
            <person name="Hollinger A."/>
            <person name="Honan T."/>
            <person name="Huard M.D."/>
            <person name="Hughes L."/>
            <person name="Hurhula B."/>
            <person name="Husby M.E."/>
            <person name="Kamat A."/>
            <person name="Kanga B."/>
            <person name="Kashin S."/>
            <person name="Khazanovich D."/>
            <person name="Kisner P."/>
            <person name="Lance K."/>
            <person name="Lara M."/>
            <person name="Lee W."/>
            <person name="Lennon N."/>
            <person name="Letendre F."/>
            <person name="LeVine R."/>
            <person name="Lipovsky A."/>
            <person name="Liu X."/>
            <person name="Liu J."/>
            <person name="Liu S."/>
            <person name="Lokyitsang T."/>
            <person name="Lokyitsang Y."/>
            <person name="Lubonja R."/>
            <person name="Lui A."/>
            <person name="MacDonald P."/>
            <person name="Magnisalis V."/>
            <person name="Maru K."/>
            <person name="Matthews C."/>
            <person name="McCusker W."/>
            <person name="McDonough S."/>
            <person name="Mehta T."/>
            <person name="Meldrim J."/>
            <person name="Meneus L."/>
            <person name="Mihai O."/>
            <person name="Mihalev A."/>
            <person name="Mihova T."/>
            <person name="Mittelman R."/>
            <person name="Mlenga V."/>
            <person name="Montmayeur A."/>
            <person name="Mulrain L."/>
            <person name="Navidi A."/>
            <person name="Naylor J."/>
            <person name="Negash T."/>
            <person name="Nguyen T."/>
            <person name="Nguyen N."/>
            <person name="Nicol R."/>
            <person name="Norbu C."/>
            <person name="Norbu N."/>
            <person name="Novod N."/>
            <person name="O'Neill B."/>
            <person name="Osman S."/>
            <person name="Markiewicz E."/>
            <person name="Oyono O.L."/>
            <person name="Patti C."/>
            <person name="Phunkhang P."/>
            <person name="Pierre F."/>
            <person name="Priest M."/>
            <person name="Raghuraman S."/>
            <person name="Rege F."/>
            <person name="Reyes R."/>
            <person name="Rise C."/>
            <person name="Rogov P."/>
            <person name="Ross K."/>
            <person name="Ryan E."/>
            <person name="Settipalli S."/>
            <person name="Shea T."/>
            <person name="Sherpa N."/>
            <person name="Shi L."/>
            <person name="Shih D."/>
            <person name="Sparrow T."/>
            <person name="Spaulding J."/>
            <person name="Stalker J."/>
            <person name="Stange-Thomann N."/>
            <person name="Stavropoulos S."/>
            <person name="Stone C."/>
            <person name="Strader C."/>
            <person name="Tesfaye S."/>
            <person name="Thomson T."/>
            <person name="Thoulutsang Y."/>
            <person name="Thoulutsang D."/>
            <person name="Topham K."/>
            <person name="Topping I."/>
            <person name="Tsamla T."/>
            <person name="Vassiliev H."/>
            <person name="Vo A."/>
            <person name="Wangchuk T."/>
            <person name="Wangdi T."/>
            <person name="Weiand M."/>
            <person name="Wilkinson J."/>
            <person name="Wilson A."/>
            <person name="Yadav S."/>
            <person name="Young G."/>
            <person name="Yu Q."/>
            <person name="Zembek L."/>
            <person name="Zhong D."/>
            <person name="Zimmer A."/>
            <person name="Zwirko Z."/>
            <person name="Jaffe D.B."/>
            <person name="Alvarez P."/>
            <person name="Brockman W."/>
            <person name="Butler J."/>
            <person name="Chin C."/>
            <person name="Gnerre S."/>
            <person name="Grabherr M."/>
            <person name="Kleber M."/>
            <person name="Mauceli E."/>
            <person name="MacCallum I."/>
        </authorList>
    </citation>
    <scope>NUCLEOTIDE SEQUENCE [LARGE SCALE GENOMIC DNA]</scope>
    <source>
        <strain evidence="2">white501</strain>
    </source>
</reference>
<name>B4QGQ3_DROSI</name>
<gene>
    <name evidence="1" type="primary">Dsim\GD10622</name>
    <name evidence="1" type="ORF">Dsim_GD10622</name>
</gene>
<dbReference type="AlphaFoldDB" id="B4QGQ3"/>
<dbReference type="EMBL" id="CM000362">
    <property type="protein sequence ID" value="EDX06278.1"/>
    <property type="molecule type" value="Genomic_DNA"/>
</dbReference>
<keyword evidence="2" id="KW-1185">Reference proteome</keyword>
<protein>
    <submittedName>
        <fullName evidence="1">GD10622</fullName>
    </submittedName>
</protein>
<dbReference type="HOGENOM" id="CLU_2199698_0_0_1"/>
<evidence type="ECO:0000313" key="1">
    <source>
        <dbReference type="EMBL" id="EDX06278.1"/>
    </source>
</evidence>
<sequence length="108" mass="11609">MTDIPNRVEGKSICDVGKIQTVILSGDNHCKSGLVGCRCGQWPLASGSNQAGNAQRAPVRLDALQTGGQAFGFYCDTLTLPKKHSRALGLLEVAKVAKCGQLRWRLKE</sequence>
<dbReference type="Proteomes" id="UP000000304">
    <property type="component" value="Chromosome 2R"/>
</dbReference>